<feature type="compositionally biased region" description="Polar residues" evidence="1">
    <location>
        <begin position="12"/>
        <end position="46"/>
    </location>
</feature>
<protein>
    <submittedName>
        <fullName evidence="2">Uncharacterized protein</fullName>
    </submittedName>
</protein>
<keyword evidence="3" id="KW-1185">Reference proteome</keyword>
<evidence type="ECO:0000256" key="1">
    <source>
        <dbReference type="SAM" id="MobiDB-lite"/>
    </source>
</evidence>
<feature type="region of interest" description="Disordered" evidence="1">
    <location>
        <begin position="239"/>
        <end position="272"/>
    </location>
</feature>
<reference evidence="2 3" key="1">
    <citation type="journal article" date="2015" name="Genome Biol. Evol.">
        <title>Comparative Genomics of a Bacterivorous Green Alga Reveals Evolutionary Causalities and Consequences of Phago-Mixotrophic Mode of Nutrition.</title>
        <authorList>
            <person name="Burns J.A."/>
            <person name="Paasch A."/>
            <person name="Narechania A."/>
            <person name="Kim E."/>
        </authorList>
    </citation>
    <scope>NUCLEOTIDE SEQUENCE [LARGE SCALE GENOMIC DNA]</scope>
    <source>
        <strain evidence="2 3">PLY_AMNH</strain>
    </source>
</reference>
<feature type="compositionally biased region" description="Acidic residues" evidence="1">
    <location>
        <begin position="1"/>
        <end position="10"/>
    </location>
</feature>
<proteinExistence type="predicted"/>
<comment type="caution">
    <text evidence="2">The sequence shown here is derived from an EMBL/GenBank/DDBJ whole genome shotgun (WGS) entry which is preliminary data.</text>
</comment>
<gene>
    <name evidence="2" type="ORF">CYMTET_17041</name>
</gene>
<sequence>MSLTTPEDEVSSYISSADSLHTIPTPTSLQTTDGGDSEPSFPTSIHPSRRHLVPDMHVRKTSWRAMRHRTSPKRQEPEDLHFSDVVKAVKGKDVFKTEHHVAALKYFMPSGRISDRTKQQVSFWLALQGESQTAPNNRASTRWTLPLQPSGCRWWLFQDPPVALQKGCPPGFYQDAANGSSQDHRRWLFQDTWWLFQDLGGSSGYLPPDAAGGSLSGTAAPVALPGYRQWLFQDAAKSGSSGSASTLPGCSGGSLPGCRRALPGYANGSQDT</sequence>
<organism evidence="2 3">
    <name type="scientific">Cymbomonas tetramitiformis</name>
    <dbReference type="NCBI Taxonomy" id="36881"/>
    <lineage>
        <taxon>Eukaryota</taxon>
        <taxon>Viridiplantae</taxon>
        <taxon>Chlorophyta</taxon>
        <taxon>Pyramimonadophyceae</taxon>
        <taxon>Pyramimonadales</taxon>
        <taxon>Pyramimonadaceae</taxon>
        <taxon>Cymbomonas</taxon>
    </lineage>
</organism>
<dbReference type="AlphaFoldDB" id="A0AAE0GC88"/>
<feature type="region of interest" description="Disordered" evidence="1">
    <location>
        <begin position="1"/>
        <end position="48"/>
    </location>
</feature>
<accession>A0AAE0GC88</accession>
<evidence type="ECO:0000313" key="2">
    <source>
        <dbReference type="EMBL" id="KAK3274791.1"/>
    </source>
</evidence>
<dbReference type="EMBL" id="LGRX02007527">
    <property type="protein sequence ID" value="KAK3274791.1"/>
    <property type="molecule type" value="Genomic_DNA"/>
</dbReference>
<dbReference type="Proteomes" id="UP001190700">
    <property type="component" value="Unassembled WGS sequence"/>
</dbReference>
<name>A0AAE0GC88_9CHLO</name>
<evidence type="ECO:0000313" key="3">
    <source>
        <dbReference type="Proteomes" id="UP001190700"/>
    </source>
</evidence>